<proteinExistence type="predicted"/>
<evidence type="ECO:0000313" key="1">
    <source>
        <dbReference type="EMBL" id="STQ13287.1"/>
    </source>
</evidence>
<keyword evidence="1" id="KW-0808">Transferase</keyword>
<dbReference type="GO" id="GO:0036440">
    <property type="term" value="F:citrate synthase activity"/>
    <property type="evidence" value="ECO:0007669"/>
    <property type="project" value="UniProtKB-EC"/>
</dbReference>
<dbReference type="EC" id="2.3.3.1" evidence="1"/>
<evidence type="ECO:0000313" key="2">
    <source>
        <dbReference type="Proteomes" id="UP000255106"/>
    </source>
</evidence>
<dbReference type="AlphaFoldDB" id="A0A377M3V9"/>
<protein>
    <submittedName>
        <fullName evidence="1">Citrate synthase I</fullName>
        <ecNumber evidence="1">2.3.3.1</ecNumber>
    </submittedName>
</protein>
<name>A0A377M3V9_ENTCL</name>
<dbReference type="EMBL" id="UGJB01000004">
    <property type="protein sequence ID" value="STQ13287.1"/>
    <property type="molecule type" value="Genomic_DNA"/>
</dbReference>
<sequence>MADTKAKLTLNGGDAIELDVLKGTLVRMLLISVRWVPKECSPLTLDYLYRILRIQNHLH</sequence>
<dbReference type="Proteomes" id="UP000255106">
    <property type="component" value="Unassembled WGS sequence"/>
</dbReference>
<keyword evidence="1" id="KW-0012">Acyltransferase</keyword>
<organism evidence="1 2">
    <name type="scientific">Enterobacter cloacae</name>
    <dbReference type="NCBI Taxonomy" id="550"/>
    <lineage>
        <taxon>Bacteria</taxon>
        <taxon>Pseudomonadati</taxon>
        <taxon>Pseudomonadota</taxon>
        <taxon>Gammaproteobacteria</taxon>
        <taxon>Enterobacterales</taxon>
        <taxon>Enterobacteriaceae</taxon>
        <taxon>Enterobacter</taxon>
        <taxon>Enterobacter cloacae complex</taxon>
    </lineage>
</organism>
<gene>
    <name evidence="1" type="primary">gltA_1</name>
    <name evidence="1" type="ORF">NCTC10005_06098</name>
</gene>
<reference evidence="1 2" key="1">
    <citation type="submission" date="2018-06" db="EMBL/GenBank/DDBJ databases">
        <authorList>
            <consortium name="Pathogen Informatics"/>
            <person name="Doyle S."/>
        </authorList>
    </citation>
    <scope>NUCLEOTIDE SEQUENCE [LARGE SCALE GENOMIC DNA]</scope>
    <source>
        <strain evidence="1 2">NCTC10005</strain>
    </source>
</reference>
<accession>A0A377M3V9</accession>